<dbReference type="EMBL" id="JACHFH010000012">
    <property type="protein sequence ID" value="MBB5336056.1"/>
    <property type="molecule type" value="Genomic_DNA"/>
</dbReference>
<accession>A0A840UG22</accession>
<comment type="caution">
    <text evidence="1">The sequence shown here is derived from an EMBL/GenBank/DDBJ whole genome shotgun (WGS) entry which is preliminary data.</text>
</comment>
<keyword evidence="2" id="KW-1185">Reference proteome</keyword>
<dbReference type="AlphaFoldDB" id="A0A840UG22"/>
<proteinExistence type="predicted"/>
<dbReference type="RefSeq" id="WP_183860647.1">
    <property type="nucleotide sequence ID" value="NZ_JACHFH010000012.1"/>
</dbReference>
<reference evidence="1 2" key="1">
    <citation type="submission" date="2020-08" db="EMBL/GenBank/DDBJ databases">
        <title>Genomic Encyclopedia of Type Strains, Phase IV (KMG-IV): sequencing the most valuable type-strain genomes for metagenomic binning, comparative biology and taxonomic classification.</title>
        <authorList>
            <person name="Goeker M."/>
        </authorList>
    </citation>
    <scope>NUCLEOTIDE SEQUENCE [LARGE SCALE GENOMIC DNA]</scope>
    <source>
        <strain evidence="1 2">DSM 24661</strain>
    </source>
</reference>
<sequence length="264" mass="29845">MNKLKAQIILVITAIMLFQGLIISTGSAFALSDSNGEKARAFNKTFVDADIHKQDTEATVLLDNCTKERAREFAKFKVQFDLARKYEAQIYKENLGLDNNIFSVSANDIPVQEISEKIENKEINGKVKDYMIVIFRQKKFDSNKFNPFIEKEISIRPAVIKKVDHIGKVWTIEAEGYGYYESADNIDRKATVAAHMAQKAAFDIVIKKAVELKLIKPDNKKDFQQPLAVKNHQSGVYKPSGCGVYFTKTIKVEIDANGKILDEE</sequence>
<dbReference type="Proteomes" id="UP000559117">
    <property type="component" value="Unassembled WGS sequence"/>
</dbReference>
<evidence type="ECO:0000313" key="2">
    <source>
        <dbReference type="Proteomes" id="UP000559117"/>
    </source>
</evidence>
<evidence type="ECO:0000313" key="1">
    <source>
        <dbReference type="EMBL" id="MBB5336056.1"/>
    </source>
</evidence>
<name>A0A840UG22_9FIRM</name>
<protein>
    <submittedName>
        <fullName evidence="1">Uncharacterized protein</fullName>
    </submittedName>
</protein>
<gene>
    <name evidence="1" type="ORF">HNR32_001200</name>
</gene>
<organism evidence="1 2">
    <name type="scientific">Pectinatus brassicae</name>
    <dbReference type="NCBI Taxonomy" id="862415"/>
    <lineage>
        <taxon>Bacteria</taxon>
        <taxon>Bacillati</taxon>
        <taxon>Bacillota</taxon>
        <taxon>Negativicutes</taxon>
        <taxon>Selenomonadales</taxon>
        <taxon>Selenomonadaceae</taxon>
        <taxon>Pectinatus</taxon>
    </lineage>
</organism>